<keyword evidence="3" id="KW-0131">Cell cycle</keyword>
<comment type="similarity">
    <text evidence="1">Belongs to the cyclin family. Cyclin U/P subfamily.</text>
</comment>
<evidence type="ECO:0000256" key="3">
    <source>
        <dbReference type="ARBA" id="ARBA00023306"/>
    </source>
</evidence>
<accession>A0A8T2STK5</accession>
<evidence type="ECO:0008006" key="6">
    <source>
        <dbReference type="Google" id="ProtNLM"/>
    </source>
</evidence>
<sequence length="259" mass="29239">MCVCLRDMDALVGTRSTRNLRALELLSCSFKGVTCKSVDTHQFGLGGSLWTIPRVLQVLWSLLQRIVAMNDAYSAYAGRHNAFSHLDGAAIFQGLKAPSISLQHYVERIFKYADCSPSCFVVAYVYLDRFIHQQPGLPITSLNVHRLLITSVMVAAKFLDDAYYSNAYYAKVGGVSTCEMNRLELEFLFRLSFRLQVPLPVFESYCSYMEKEVAAYLVDGTVDRPLPFLTERKEYTYGKFSKQTDVKMSTQSTTVSCVD</sequence>
<dbReference type="OrthoDB" id="337735at2759"/>
<proteinExistence type="inferred from homology"/>
<protein>
    <recommendedName>
        <fullName evidence="6">Cyclin</fullName>
    </recommendedName>
</protein>
<evidence type="ECO:0000313" key="4">
    <source>
        <dbReference type="EMBL" id="KAH7372851.1"/>
    </source>
</evidence>
<dbReference type="Pfam" id="PF08613">
    <property type="entry name" value="Cyclin"/>
    <property type="match status" value="1"/>
</dbReference>
<comment type="caution">
    <text evidence="4">The sequence shown here is derived from an EMBL/GenBank/DDBJ whole genome shotgun (WGS) entry which is preliminary data.</text>
</comment>
<dbReference type="InterPro" id="IPR036915">
    <property type="entry name" value="Cyclin-like_sf"/>
</dbReference>
<dbReference type="PANTHER" id="PTHR15615">
    <property type="match status" value="1"/>
</dbReference>
<reference evidence="4" key="1">
    <citation type="submission" date="2021-08" db="EMBL/GenBank/DDBJ databases">
        <title>WGS assembly of Ceratopteris richardii.</title>
        <authorList>
            <person name="Marchant D.B."/>
            <person name="Chen G."/>
            <person name="Jenkins J."/>
            <person name="Shu S."/>
            <person name="Leebens-Mack J."/>
            <person name="Grimwood J."/>
            <person name="Schmutz J."/>
            <person name="Soltis P."/>
            <person name="Soltis D."/>
            <person name="Chen Z.-H."/>
        </authorList>
    </citation>
    <scope>NUCLEOTIDE SEQUENCE</scope>
    <source>
        <strain evidence="4">Whitten #5841</strain>
        <tissue evidence="4">Leaf</tissue>
    </source>
</reference>
<dbReference type="EMBL" id="CM035422">
    <property type="protein sequence ID" value="KAH7372851.1"/>
    <property type="molecule type" value="Genomic_DNA"/>
</dbReference>
<keyword evidence="2" id="KW-0132">Cell division</keyword>
<dbReference type="CDD" id="cd20604">
    <property type="entry name" value="CYCLIN_AtCycU-like"/>
    <property type="match status" value="1"/>
</dbReference>
<dbReference type="Proteomes" id="UP000825935">
    <property type="component" value="Chromosome 17"/>
</dbReference>
<evidence type="ECO:0000313" key="5">
    <source>
        <dbReference type="Proteomes" id="UP000825935"/>
    </source>
</evidence>
<name>A0A8T2STK5_CERRI</name>
<gene>
    <name evidence="4" type="ORF">KP509_17G024900</name>
</gene>
<dbReference type="SUPFAM" id="SSF47954">
    <property type="entry name" value="Cyclin-like"/>
    <property type="match status" value="1"/>
</dbReference>
<dbReference type="InterPro" id="IPR013922">
    <property type="entry name" value="Cyclin_PHO80-like"/>
</dbReference>
<dbReference type="AlphaFoldDB" id="A0A8T2STK5"/>
<dbReference type="Gene3D" id="1.10.472.10">
    <property type="entry name" value="Cyclin-like"/>
    <property type="match status" value="1"/>
</dbReference>
<dbReference type="PANTHER" id="PTHR15615:SF108">
    <property type="entry name" value="PROTEIN CNPPD1"/>
    <property type="match status" value="1"/>
</dbReference>
<keyword evidence="5" id="KW-1185">Reference proteome</keyword>
<evidence type="ECO:0000256" key="1">
    <source>
        <dbReference type="ARBA" id="ARBA00007215"/>
    </source>
</evidence>
<dbReference type="GO" id="GO:0051301">
    <property type="term" value="P:cell division"/>
    <property type="evidence" value="ECO:0007669"/>
    <property type="project" value="UniProtKB-KW"/>
</dbReference>
<dbReference type="GO" id="GO:0019901">
    <property type="term" value="F:protein kinase binding"/>
    <property type="evidence" value="ECO:0007669"/>
    <property type="project" value="InterPro"/>
</dbReference>
<organism evidence="4 5">
    <name type="scientific">Ceratopteris richardii</name>
    <name type="common">Triangle waterfern</name>
    <dbReference type="NCBI Taxonomy" id="49495"/>
    <lineage>
        <taxon>Eukaryota</taxon>
        <taxon>Viridiplantae</taxon>
        <taxon>Streptophyta</taxon>
        <taxon>Embryophyta</taxon>
        <taxon>Tracheophyta</taxon>
        <taxon>Polypodiopsida</taxon>
        <taxon>Polypodiidae</taxon>
        <taxon>Polypodiales</taxon>
        <taxon>Pteridineae</taxon>
        <taxon>Pteridaceae</taxon>
        <taxon>Parkerioideae</taxon>
        <taxon>Ceratopteris</taxon>
    </lineage>
</organism>
<evidence type="ECO:0000256" key="2">
    <source>
        <dbReference type="ARBA" id="ARBA00022618"/>
    </source>
</evidence>